<protein>
    <submittedName>
        <fullName evidence="1">Uncharacterized protein</fullName>
    </submittedName>
</protein>
<dbReference type="AlphaFoldDB" id="A0AAV7UQ77"/>
<reference evidence="1" key="1">
    <citation type="journal article" date="2022" name="bioRxiv">
        <title>Sequencing and chromosome-scale assembly of the giantPleurodeles waltlgenome.</title>
        <authorList>
            <person name="Brown T."/>
            <person name="Elewa A."/>
            <person name="Iarovenko S."/>
            <person name="Subramanian E."/>
            <person name="Araus A.J."/>
            <person name="Petzold A."/>
            <person name="Susuki M."/>
            <person name="Suzuki K.-i.T."/>
            <person name="Hayashi T."/>
            <person name="Toyoda A."/>
            <person name="Oliveira C."/>
            <person name="Osipova E."/>
            <person name="Leigh N.D."/>
            <person name="Simon A."/>
            <person name="Yun M.H."/>
        </authorList>
    </citation>
    <scope>NUCLEOTIDE SEQUENCE</scope>
    <source>
        <strain evidence="1">20211129_DDA</strain>
        <tissue evidence="1">Liver</tissue>
    </source>
</reference>
<dbReference type="EMBL" id="JANPWB010000004">
    <property type="protein sequence ID" value="KAJ1190816.1"/>
    <property type="molecule type" value="Genomic_DNA"/>
</dbReference>
<organism evidence="1 2">
    <name type="scientific">Pleurodeles waltl</name>
    <name type="common">Iberian ribbed newt</name>
    <dbReference type="NCBI Taxonomy" id="8319"/>
    <lineage>
        <taxon>Eukaryota</taxon>
        <taxon>Metazoa</taxon>
        <taxon>Chordata</taxon>
        <taxon>Craniata</taxon>
        <taxon>Vertebrata</taxon>
        <taxon>Euteleostomi</taxon>
        <taxon>Amphibia</taxon>
        <taxon>Batrachia</taxon>
        <taxon>Caudata</taxon>
        <taxon>Salamandroidea</taxon>
        <taxon>Salamandridae</taxon>
        <taxon>Pleurodelinae</taxon>
        <taxon>Pleurodeles</taxon>
    </lineage>
</organism>
<sequence length="79" mass="8868">MTLSSQTAEGVRYSEKDHALEPCQCAVESSQSRSDASRPVNAEVTNKVAEFLSRMPLRSDKAEDIEEDDECVAWCLMRE</sequence>
<dbReference type="Proteomes" id="UP001066276">
    <property type="component" value="Chromosome 2_2"/>
</dbReference>
<gene>
    <name evidence="1" type="ORF">NDU88_000135</name>
</gene>
<evidence type="ECO:0000313" key="1">
    <source>
        <dbReference type="EMBL" id="KAJ1190816.1"/>
    </source>
</evidence>
<keyword evidence="2" id="KW-1185">Reference proteome</keyword>
<proteinExistence type="predicted"/>
<comment type="caution">
    <text evidence="1">The sequence shown here is derived from an EMBL/GenBank/DDBJ whole genome shotgun (WGS) entry which is preliminary data.</text>
</comment>
<accession>A0AAV7UQ77</accession>
<evidence type="ECO:0000313" key="2">
    <source>
        <dbReference type="Proteomes" id="UP001066276"/>
    </source>
</evidence>
<name>A0AAV7UQ77_PLEWA</name>